<proteinExistence type="predicted"/>
<dbReference type="GO" id="GO:0005112">
    <property type="term" value="F:Notch binding"/>
    <property type="evidence" value="ECO:0007669"/>
    <property type="project" value="TreeGrafter"/>
</dbReference>
<name>A0A3P7IUE2_STRVU</name>
<accession>A0A3P7IUE2</accession>
<evidence type="ECO:0000313" key="2">
    <source>
        <dbReference type="EMBL" id="VDM70749.1"/>
    </source>
</evidence>
<dbReference type="AlphaFoldDB" id="A0A3P7IUE2"/>
<dbReference type="GO" id="GO:0005615">
    <property type="term" value="C:extracellular space"/>
    <property type="evidence" value="ECO:0007669"/>
    <property type="project" value="TreeGrafter"/>
</dbReference>
<evidence type="ECO:0000256" key="1">
    <source>
        <dbReference type="SAM" id="MobiDB-lite"/>
    </source>
</evidence>
<feature type="compositionally biased region" description="Polar residues" evidence="1">
    <location>
        <begin position="89"/>
        <end position="100"/>
    </location>
</feature>
<dbReference type="InterPro" id="IPR053124">
    <property type="entry name" value="Notch_signaling_modulators"/>
</dbReference>
<reference evidence="2 3" key="1">
    <citation type="submission" date="2018-11" db="EMBL/GenBank/DDBJ databases">
        <authorList>
            <consortium name="Pathogen Informatics"/>
        </authorList>
    </citation>
    <scope>NUCLEOTIDE SEQUENCE [LARGE SCALE GENOMIC DNA]</scope>
</reference>
<dbReference type="PANTHER" id="PTHR35015:SF4">
    <property type="entry name" value="PROTEIN CBR-OSM-7"/>
    <property type="match status" value="1"/>
</dbReference>
<protein>
    <submittedName>
        <fullName evidence="2">Uncharacterized protein</fullName>
    </submittedName>
</protein>
<gene>
    <name evidence="2" type="ORF">SVUK_LOCUS5747</name>
</gene>
<keyword evidence="3" id="KW-1185">Reference proteome</keyword>
<feature type="region of interest" description="Disordered" evidence="1">
    <location>
        <begin position="89"/>
        <end position="179"/>
    </location>
</feature>
<dbReference type="Proteomes" id="UP000270094">
    <property type="component" value="Unassembled WGS sequence"/>
</dbReference>
<feature type="compositionally biased region" description="Basic and acidic residues" evidence="1">
    <location>
        <begin position="108"/>
        <end position="127"/>
    </location>
</feature>
<dbReference type="OrthoDB" id="5816579at2759"/>
<dbReference type="PANTHER" id="PTHR35015">
    <property type="entry name" value="PROTEIN CBR-OSM-7-RELATED"/>
    <property type="match status" value="1"/>
</dbReference>
<dbReference type="EMBL" id="UYYB01017395">
    <property type="protein sequence ID" value="VDM70749.1"/>
    <property type="molecule type" value="Genomic_DNA"/>
</dbReference>
<evidence type="ECO:0000313" key="3">
    <source>
        <dbReference type="Proteomes" id="UP000270094"/>
    </source>
</evidence>
<dbReference type="GO" id="GO:0045747">
    <property type="term" value="P:positive regulation of Notch signaling pathway"/>
    <property type="evidence" value="ECO:0007669"/>
    <property type="project" value="TreeGrafter"/>
</dbReference>
<organism evidence="2 3">
    <name type="scientific">Strongylus vulgaris</name>
    <name type="common">Blood worm</name>
    <dbReference type="NCBI Taxonomy" id="40348"/>
    <lineage>
        <taxon>Eukaryota</taxon>
        <taxon>Metazoa</taxon>
        <taxon>Ecdysozoa</taxon>
        <taxon>Nematoda</taxon>
        <taxon>Chromadorea</taxon>
        <taxon>Rhabditida</taxon>
        <taxon>Rhabditina</taxon>
        <taxon>Rhabditomorpha</taxon>
        <taxon>Strongyloidea</taxon>
        <taxon>Strongylidae</taxon>
        <taxon>Strongylus</taxon>
    </lineage>
</organism>
<sequence>MWYSGCPKYEQYHYASQFIYSKAEKGKRVELPQNSKPFNVVSPSGERIPVVVKQQQGGGAVARDDPLRDTVEWESPVILNPNEFEQIAEKNSSNATTVWQSIDPLAGNDKEQANASPKKNETLKDEPIEGLSSGKREKDTPVVPSDSVFSNALSQYGAFTDTRGILHRPRSRSPFTKPG</sequence>